<dbReference type="PANTHER" id="PTHR45649">
    <property type="entry name" value="AMINO-ACID PERMEASE BAT1"/>
    <property type="match status" value="1"/>
</dbReference>
<feature type="transmembrane region" description="Helical" evidence="7">
    <location>
        <begin position="67"/>
        <end position="92"/>
    </location>
</feature>
<dbReference type="InterPro" id="IPR002293">
    <property type="entry name" value="AA/rel_permease1"/>
</dbReference>
<keyword evidence="4 7" id="KW-1133">Transmembrane helix</keyword>
<dbReference type="EMBL" id="NAJO01000153">
    <property type="protein sequence ID" value="OQN95147.1"/>
    <property type="molecule type" value="Genomic_DNA"/>
</dbReference>
<evidence type="ECO:0000313" key="8">
    <source>
        <dbReference type="EMBL" id="OQN95147.1"/>
    </source>
</evidence>
<keyword evidence="9" id="KW-1185">Reference proteome</keyword>
<protein>
    <recommendedName>
        <fullName evidence="10">Amino acid permease/ SLC12A domain-containing protein</fullName>
    </recommendedName>
</protein>
<evidence type="ECO:0000313" key="9">
    <source>
        <dbReference type="Proteomes" id="UP000192596"/>
    </source>
</evidence>
<feature type="transmembrane region" description="Helical" evidence="7">
    <location>
        <begin position="470"/>
        <end position="494"/>
    </location>
</feature>
<proteinExistence type="predicted"/>
<dbReference type="InParanoid" id="A0A1V8S827"/>
<feature type="transmembrane region" description="Helical" evidence="7">
    <location>
        <begin position="297"/>
        <end position="318"/>
    </location>
</feature>
<feature type="transmembrane region" description="Helical" evidence="7">
    <location>
        <begin position="500"/>
        <end position="521"/>
    </location>
</feature>
<accession>A0A1V8S827</accession>
<keyword evidence="2" id="KW-0813">Transport</keyword>
<feature type="transmembrane region" description="Helical" evidence="7">
    <location>
        <begin position="191"/>
        <end position="208"/>
    </location>
</feature>
<dbReference type="STRING" id="1507870.A0A1V8S827"/>
<dbReference type="PIRSF" id="PIRSF006060">
    <property type="entry name" value="AA_transporter"/>
    <property type="match status" value="1"/>
</dbReference>
<dbReference type="Gene3D" id="1.20.1740.10">
    <property type="entry name" value="Amino acid/polyamine transporter I"/>
    <property type="match status" value="1"/>
</dbReference>
<evidence type="ECO:0000256" key="2">
    <source>
        <dbReference type="ARBA" id="ARBA00022448"/>
    </source>
</evidence>
<feature type="transmembrane region" description="Helical" evidence="7">
    <location>
        <begin position="424"/>
        <end position="450"/>
    </location>
</feature>
<feature type="transmembrane region" description="Helical" evidence="7">
    <location>
        <begin position="98"/>
        <end position="118"/>
    </location>
</feature>
<gene>
    <name evidence="8" type="ORF">B0A48_18808</name>
</gene>
<keyword evidence="3 7" id="KW-0812">Transmembrane</keyword>
<keyword evidence="5 7" id="KW-0472">Membrane</keyword>
<evidence type="ECO:0000256" key="1">
    <source>
        <dbReference type="ARBA" id="ARBA00004141"/>
    </source>
</evidence>
<feature type="transmembrane region" description="Helical" evidence="7">
    <location>
        <begin position="338"/>
        <end position="368"/>
    </location>
</feature>
<evidence type="ECO:0000256" key="4">
    <source>
        <dbReference type="ARBA" id="ARBA00022989"/>
    </source>
</evidence>
<dbReference type="Proteomes" id="UP000192596">
    <property type="component" value="Unassembled WGS sequence"/>
</dbReference>
<feature type="transmembrane region" description="Helical" evidence="7">
    <location>
        <begin position="215"/>
        <end position="236"/>
    </location>
</feature>
<dbReference type="GO" id="GO:0022857">
    <property type="term" value="F:transmembrane transporter activity"/>
    <property type="evidence" value="ECO:0007669"/>
    <property type="project" value="InterPro"/>
</dbReference>
<dbReference type="OrthoDB" id="3257095at2759"/>
<dbReference type="AlphaFoldDB" id="A0A1V8S827"/>
<evidence type="ECO:0000256" key="7">
    <source>
        <dbReference type="SAM" id="Phobius"/>
    </source>
</evidence>
<name>A0A1V8S827_9PEZI</name>
<evidence type="ECO:0000256" key="6">
    <source>
        <dbReference type="SAM" id="MobiDB-lite"/>
    </source>
</evidence>
<dbReference type="GO" id="GO:0016020">
    <property type="term" value="C:membrane"/>
    <property type="evidence" value="ECO:0007669"/>
    <property type="project" value="UniProtKB-SubCell"/>
</dbReference>
<organism evidence="8 9">
    <name type="scientific">Cryoendolithus antarcticus</name>
    <dbReference type="NCBI Taxonomy" id="1507870"/>
    <lineage>
        <taxon>Eukaryota</taxon>
        <taxon>Fungi</taxon>
        <taxon>Dikarya</taxon>
        <taxon>Ascomycota</taxon>
        <taxon>Pezizomycotina</taxon>
        <taxon>Dothideomycetes</taxon>
        <taxon>Dothideomycetidae</taxon>
        <taxon>Cladosporiales</taxon>
        <taxon>Cladosporiaceae</taxon>
        <taxon>Cryoendolithus</taxon>
    </lineage>
</organism>
<feature type="region of interest" description="Disordered" evidence="6">
    <location>
        <begin position="1"/>
        <end position="48"/>
    </location>
</feature>
<reference evidence="9" key="1">
    <citation type="submission" date="2017-03" db="EMBL/GenBank/DDBJ databases">
        <title>Genomes of endolithic fungi from Antarctica.</title>
        <authorList>
            <person name="Coleine C."/>
            <person name="Masonjones S."/>
            <person name="Stajich J.E."/>
        </authorList>
    </citation>
    <scope>NUCLEOTIDE SEQUENCE [LARGE SCALE GENOMIC DNA]</scope>
    <source>
        <strain evidence="9">CCFEE 5527</strain>
    </source>
</reference>
<feature type="transmembrane region" description="Helical" evidence="7">
    <location>
        <begin position="256"/>
        <end position="276"/>
    </location>
</feature>
<evidence type="ECO:0000256" key="5">
    <source>
        <dbReference type="ARBA" id="ARBA00023136"/>
    </source>
</evidence>
<feature type="transmembrane region" description="Helical" evidence="7">
    <location>
        <begin position="150"/>
        <end position="179"/>
    </location>
</feature>
<evidence type="ECO:0008006" key="10">
    <source>
        <dbReference type="Google" id="ProtNLM"/>
    </source>
</evidence>
<feature type="transmembrane region" description="Helical" evidence="7">
    <location>
        <begin position="389"/>
        <end position="418"/>
    </location>
</feature>
<dbReference type="PANTHER" id="PTHR45649:SF2">
    <property type="entry name" value="ACID PERMEASE, PUTATIVE-RELATED"/>
    <property type="match status" value="1"/>
</dbReference>
<comment type="caution">
    <text evidence="8">The sequence shown here is derived from an EMBL/GenBank/DDBJ whole genome shotgun (WGS) entry which is preliminary data.</text>
</comment>
<evidence type="ECO:0000256" key="3">
    <source>
        <dbReference type="ARBA" id="ARBA00022692"/>
    </source>
</evidence>
<sequence length="536" mass="57499">MGSDYEMHCHGGKAYGDSAPRPFSDQELDGDNVRRDISGVQTGTDADAGDMARLGRSQELRRNFKSLSVLGLSVTTMSTWVALLLTNTFALINGGLAGLIWTYLASWIFTFALAASLAEMASMAPTSGGQYHWVSEFGGKNSKFLSYITGWLAALGWQALIATTAYSSAVLILSMAAIYHPVYTMQNWHQSLLMIGIGIIGTLMNTFGAKRLPMLEGIVFVLHIFGWFAVIIPLWVLAPKASSTEVFGTFSNFGGWSTIGTAVFVGTITATGSFAGSDAAAHLSEETKDASKSVPRMIVGTVMVNGAMGFVFVITYAYCITNVEAVLSSTSPFPFIDVFLAALGSRAGTVCLMTIPCILSVCTSLNALAAASRQAWALSRDNALPFSGWFRKVVVIGTPIPLNAVLFSLSILVIIALINIGSTAALNTIFSLFTGATSFSYAVSISCLLIRRLRGDPLPPARFSMGKFSIPVNAFAVIYIVVAAVASFFPVQAVVTPASMNWSCVMFGGVFIIAVVYYIVYGRKHYVEPIRRVRKI</sequence>
<comment type="subcellular location">
    <subcellularLocation>
        <location evidence="1">Membrane</location>
        <topology evidence="1">Multi-pass membrane protein</topology>
    </subcellularLocation>
</comment>
<dbReference type="Pfam" id="PF13520">
    <property type="entry name" value="AA_permease_2"/>
    <property type="match status" value="1"/>
</dbReference>